<evidence type="ECO:0000256" key="8">
    <source>
        <dbReference type="NCBIfam" id="TIGR00188"/>
    </source>
</evidence>
<evidence type="ECO:0000256" key="1">
    <source>
        <dbReference type="ARBA" id="ARBA00002663"/>
    </source>
</evidence>
<proteinExistence type="inferred from homology"/>
<comment type="subunit">
    <text evidence="7">Consists of a catalytic RNA component (M1 or rnpB) and a protein subunit.</text>
</comment>
<evidence type="ECO:0000313" key="11">
    <source>
        <dbReference type="Proteomes" id="UP000325614"/>
    </source>
</evidence>
<dbReference type="GO" id="GO:0042781">
    <property type="term" value="F:3'-tRNA processing endoribonuclease activity"/>
    <property type="evidence" value="ECO:0007669"/>
    <property type="project" value="TreeGrafter"/>
</dbReference>
<dbReference type="HAMAP" id="MF_00227">
    <property type="entry name" value="RNase_P"/>
    <property type="match status" value="1"/>
</dbReference>
<evidence type="ECO:0000256" key="4">
    <source>
        <dbReference type="ARBA" id="ARBA00022759"/>
    </source>
</evidence>
<reference evidence="10 11" key="1">
    <citation type="submission" date="2019-10" db="EMBL/GenBank/DDBJ databases">
        <title>Isolation, Identification of Microvirga thermotolerans HR1, a novel thermophilic bacterium and Comparative Genomics of the genus Microvirga.</title>
        <authorList>
            <person name="Li J."/>
            <person name="Zhang W."/>
            <person name="Lin M."/>
            <person name="Wang J."/>
        </authorList>
    </citation>
    <scope>NUCLEOTIDE SEQUENCE [LARGE SCALE GENOMIC DNA]</scope>
    <source>
        <strain evidence="10 11">HR1</strain>
    </source>
</reference>
<dbReference type="InterPro" id="IPR020539">
    <property type="entry name" value="RNase_P_CS"/>
</dbReference>
<dbReference type="RefSeq" id="WP_152587038.1">
    <property type="nucleotide sequence ID" value="NZ_CP045423.1"/>
</dbReference>
<dbReference type="InterPro" id="IPR020568">
    <property type="entry name" value="Ribosomal_Su5_D2-typ_SF"/>
</dbReference>
<dbReference type="KEGG" id="mico:GDR74_14930"/>
<dbReference type="GO" id="GO:0004526">
    <property type="term" value="F:ribonuclease P activity"/>
    <property type="evidence" value="ECO:0007669"/>
    <property type="project" value="UniProtKB-UniRule"/>
</dbReference>
<dbReference type="SUPFAM" id="SSF54211">
    <property type="entry name" value="Ribosomal protein S5 domain 2-like"/>
    <property type="match status" value="1"/>
</dbReference>
<keyword evidence="4 7" id="KW-0255">Endonuclease</keyword>
<evidence type="ECO:0000256" key="6">
    <source>
        <dbReference type="ARBA" id="ARBA00022884"/>
    </source>
</evidence>
<protein>
    <recommendedName>
        <fullName evidence="7 8">Ribonuclease P protein component</fullName>
        <shortName evidence="7">RNase P protein</shortName>
        <shortName evidence="7">RNaseP protein</shortName>
        <ecNumber evidence="7 8">3.1.26.5</ecNumber>
    </recommendedName>
    <alternativeName>
        <fullName evidence="7">Protein C5</fullName>
    </alternativeName>
</protein>
<keyword evidence="5 7" id="KW-0378">Hydrolase</keyword>
<keyword evidence="11" id="KW-1185">Reference proteome</keyword>
<dbReference type="GO" id="GO:0000049">
    <property type="term" value="F:tRNA binding"/>
    <property type="evidence" value="ECO:0007669"/>
    <property type="project" value="UniProtKB-UniRule"/>
</dbReference>
<gene>
    <name evidence="7 10" type="primary">rnpA</name>
    <name evidence="10" type="ORF">GDR74_14930</name>
</gene>
<keyword evidence="3 7" id="KW-0540">Nuclease</keyword>
<sequence>MRDPRAATVGRLTKRSDFVAAASGRRFHTERMTVQGRLRDDPSADRPSEAGLRIGLTVTKRVGHATERNRIKRRLRSACRTAGLDYAGVHADIVVIGRRDILTADYGVLIDDLRRALRVVTKPKTARPEGRPTPSSPPNGERRGHSHA</sequence>
<dbReference type="Pfam" id="PF00825">
    <property type="entry name" value="Ribonuclease_P"/>
    <property type="match status" value="1"/>
</dbReference>
<name>A0A5P9K4N5_9HYPH</name>
<accession>A0A5P9K4N5</accession>
<dbReference type="GO" id="GO:0030677">
    <property type="term" value="C:ribonuclease P complex"/>
    <property type="evidence" value="ECO:0007669"/>
    <property type="project" value="TreeGrafter"/>
</dbReference>
<evidence type="ECO:0000256" key="3">
    <source>
        <dbReference type="ARBA" id="ARBA00022722"/>
    </source>
</evidence>
<dbReference type="InterPro" id="IPR014721">
    <property type="entry name" value="Ribsml_uS5_D2-typ_fold_subgr"/>
</dbReference>
<evidence type="ECO:0000256" key="7">
    <source>
        <dbReference type="HAMAP-Rule" id="MF_00227"/>
    </source>
</evidence>
<dbReference type="PANTHER" id="PTHR33992:SF1">
    <property type="entry name" value="RIBONUCLEASE P PROTEIN COMPONENT"/>
    <property type="match status" value="1"/>
</dbReference>
<feature type="region of interest" description="Disordered" evidence="9">
    <location>
        <begin position="121"/>
        <end position="148"/>
    </location>
</feature>
<dbReference type="Gene3D" id="3.30.230.10">
    <property type="match status" value="1"/>
</dbReference>
<dbReference type="EC" id="3.1.26.5" evidence="7 8"/>
<dbReference type="NCBIfam" id="TIGR00188">
    <property type="entry name" value="rnpA"/>
    <property type="match status" value="1"/>
</dbReference>
<comment type="function">
    <text evidence="1 7">RNaseP catalyzes the removal of the 5'-leader sequence from pre-tRNA to produce the mature 5'-terminus. It can also cleave other RNA substrates such as 4.5S RNA. The protein component plays an auxiliary but essential role in vivo by binding to the 5'-leader sequence and broadening the substrate specificity of the ribozyme.</text>
</comment>
<dbReference type="Proteomes" id="UP000325614">
    <property type="component" value="Chromosome"/>
</dbReference>
<dbReference type="PANTHER" id="PTHR33992">
    <property type="entry name" value="RIBONUCLEASE P PROTEIN COMPONENT"/>
    <property type="match status" value="1"/>
</dbReference>
<dbReference type="InterPro" id="IPR000100">
    <property type="entry name" value="RNase_P"/>
</dbReference>
<dbReference type="PROSITE" id="PS00648">
    <property type="entry name" value="RIBONUCLEASE_P"/>
    <property type="match status" value="1"/>
</dbReference>
<dbReference type="GO" id="GO:0001682">
    <property type="term" value="P:tRNA 5'-leader removal"/>
    <property type="evidence" value="ECO:0007669"/>
    <property type="project" value="UniProtKB-UniRule"/>
</dbReference>
<evidence type="ECO:0000313" key="10">
    <source>
        <dbReference type="EMBL" id="QFU17404.1"/>
    </source>
</evidence>
<evidence type="ECO:0000256" key="5">
    <source>
        <dbReference type="ARBA" id="ARBA00022801"/>
    </source>
</evidence>
<dbReference type="AlphaFoldDB" id="A0A5P9K4N5"/>
<comment type="catalytic activity">
    <reaction evidence="7">
        <text>Endonucleolytic cleavage of RNA, removing 5'-extranucleotides from tRNA precursor.</text>
        <dbReference type="EC" id="3.1.26.5"/>
    </reaction>
</comment>
<keyword evidence="6 7" id="KW-0694">RNA-binding</keyword>
<dbReference type="EMBL" id="CP045423">
    <property type="protein sequence ID" value="QFU17404.1"/>
    <property type="molecule type" value="Genomic_DNA"/>
</dbReference>
<comment type="similarity">
    <text evidence="7">Belongs to the RnpA family.</text>
</comment>
<evidence type="ECO:0000256" key="2">
    <source>
        <dbReference type="ARBA" id="ARBA00022694"/>
    </source>
</evidence>
<organism evidence="10 11">
    <name type="scientific">Microvirga thermotolerans</name>
    <dbReference type="NCBI Taxonomy" id="2651334"/>
    <lineage>
        <taxon>Bacteria</taxon>
        <taxon>Pseudomonadati</taxon>
        <taxon>Pseudomonadota</taxon>
        <taxon>Alphaproteobacteria</taxon>
        <taxon>Hyphomicrobiales</taxon>
        <taxon>Methylobacteriaceae</taxon>
        <taxon>Microvirga</taxon>
    </lineage>
</organism>
<keyword evidence="2 7" id="KW-0819">tRNA processing</keyword>
<evidence type="ECO:0000256" key="9">
    <source>
        <dbReference type="SAM" id="MobiDB-lite"/>
    </source>
</evidence>